<evidence type="ECO:0000313" key="1">
    <source>
        <dbReference type="EMBL" id="MET3730776.1"/>
    </source>
</evidence>
<proteinExistence type="predicted"/>
<dbReference type="InterPro" id="IPR011044">
    <property type="entry name" value="Quino_amine_DH_bsu"/>
</dbReference>
<sequence>MKKIGWFLLGLLLVVSCKKDISNLSDLKSNFYAFKQSPIHLGKNLKVEFGANQDKIDSVVLILNGKELPNDVELSLENAHLGMNKFQMKVFVGDDFIWGETELPILNPTPETAIEYNVVAEYPHNTELFTQGLFYHNGLMYESGGQYKKSKLVNYKLGSSTYNKELKMNDETFAEGITLFNNKIYQITYRQKDIFVYDVNTFELLETLRMPEMVREGWGLTTNGKELLVTDGTQNIYFFDEKFNLQRKIQVVGNVSIYTHVNELEYINDKIYANVWTTNYVLIINPETGAVEQYYDFTPLSETKGSDDVLNGIAAVGKNLVVTGKNWTKLYEIENKIVE</sequence>
<name>A0ABV2LQC9_9FLAO</name>
<dbReference type="Proteomes" id="UP001549146">
    <property type="component" value="Unassembled WGS sequence"/>
</dbReference>
<dbReference type="PANTHER" id="PTHR31270:SF1">
    <property type="entry name" value="GLUTAMINYL-PEPTIDE CYCLOTRANSFERASE"/>
    <property type="match status" value="1"/>
</dbReference>
<evidence type="ECO:0000313" key="2">
    <source>
        <dbReference type="Proteomes" id="UP001549146"/>
    </source>
</evidence>
<comment type="caution">
    <text evidence="1">The sequence shown here is derived from an EMBL/GenBank/DDBJ whole genome shotgun (WGS) entry which is preliminary data.</text>
</comment>
<organism evidence="1 2">
    <name type="scientific">Moheibacter stercoris</name>
    <dbReference type="NCBI Taxonomy" id="1628251"/>
    <lineage>
        <taxon>Bacteria</taxon>
        <taxon>Pseudomonadati</taxon>
        <taxon>Bacteroidota</taxon>
        <taxon>Flavobacteriia</taxon>
        <taxon>Flavobacteriales</taxon>
        <taxon>Weeksellaceae</taxon>
        <taxon>Moheibacter</taxon>
    </lineage>
</organism>
<gene>
    <name evidence="1" type="ORF">ABID46_000328</name>
</gene>
<reference evidence="1 2" key="1">
    <citation type="submission" date="2024-06" db="EMBL/GenBank/DDBJ databases">
        <title>Genomic Encyclopedia of Type Strains, Phase IV (KMG-IV): sequencing the most valuable type-strain genomes for metagenomic binning, comparative biology and taxonomic classification.</title>
        <authorList>
            <person name="Goeker M."/>
        </authorList>
    </citation>
    <scope>NUCLEOTIDE SEQUENCE [LARGE SCALE GENOMIC DNA]</scope>
    <source>
        <strain evidence="1 2">DSM 29388</strain>
    </source>
</reference>
<dbReference type="InterPro" id="IPR007788">
    <property type="entry name" value="QCT"/>
</dbReference>
<dbReference type="RefSeq" id="WP_354506232.1">
    <property type="nucleotide sequence ID" value="NZ_JBEPMO010000001.1"/>
</dbReference>
<accession>A0ABV2LQC9</accession>
<dbReference type="Pfam" id="PF05096">
    <property type="entry name" value="Glu_cyclase_2"/>
    <property type="match status" value="1"/>
</dbReference>
<protein>
    <submittedName>
        <fullName evidence="1">Glutamine cyclotransferase</fullName>
    </submittedName>
</protein>
<dbReference type="PROSITE" id="PS51257">
    <property type="entry name" value="PROKAR_LIPOPROTEIN"/>
    <property type="match status" value="1"/>
</dbReference>
<dbReference type="SUPFAM" id="SSF50969">
    <property type="entry name" value="YVTN repeat-like/Quinoprotein amine dehydrogenase"/>
    <property type="match status" value="1"/>
</dbReference>
<keyword evidence="2" id="KW-1185">Reference proteome</keyword>
<dbReference type="PANTHER" id="PTHR31270">
    <property type="entry name" value="GLUTAMINYL-PEPTIDE CYCLOTRANSFERASE"/>
    <property type="match status" value="1"/>
</dbReference>
<dbReference type="EMBL" id="JBEPMO010000001">
    <property type="protein sequence ID" value="MET3730776.1"/>
    <property type="molecule type" value="Genomic_DNA"/>
</dbReference>